<dbReference type="Gene3D" id="3.40.50.720">
    <property type="entry name" value="NAD(P)-binding Rossmann-like Domain"/>
    <property type="match status" value="1"/>
</dbReference>
<dbReference type="OrthoDB" id="158573at2"/>
<dbReference type="AlphaFoldDB" id="A0A0D8BNJ8"/>
<dbReference type="SUPFAM" id="SSF51735">
    <property type="entry name" value="NAD(P)-binding Rossmann-fold domains"/>
    <property type="match status" value="1"/>
</dbReference>
<keyword evidence="2" id="KW-0560">Oxidoreductase</keyword>
<dbReference type="PANTHER" id="PTHR44196">
    <property type="entry name" value="DEHYDROGENASE/REDUCTASE SDR FAMILY MEMBER 7B"/>
    <property type="match status" value="1"/>
</dbReference>
<dbReference type="EMBL" id="JYFN01000003">
    <property type="protein sequence ID" value="KJE24977.1"/>
    <property type="molecule type" value="Genomic_DNA"/>
</dbReference>
<sequence>MTAGSAGGPAADAVPLAGHVAVVTGASSGIGRATALRLAADGATVLALGRDQARLDGLGKEATGPGTLLPVRLDLTDDAAVTDFVAEVTVRHGRVDHLVHSAGAYASARVDAASLADLDAQYLANVRAPYALTQRLLPALRVAGADGGADIVFINSTQGIRAGAGAGQFAATQHAMRGFADSLRQEINADGIRVATIHLGRTATPRQETIYAREGREYAPALLIQADDVADLVDYLIRLPPTAEITELHLRPAKKSY</sequence>
<proteinExistence type="inferred from homology"/>
<evidence type="ECO:0000256" key="1">
    <source>
        <dbReference type="ARBA" id="ARBA00006484"/>
    </source>
</evidence>
<evidence type="ECO:0000313" key="4">
    <source>
        <dbReference type="Proteomes" id="UP000032545"/>
    </source>
</evidence>
<gene>
    <name evidence="3" type="ORF">FF36_00588</name>
</gene>
<dbReference type="GO" id="GO:0016020">
    <property type="term" value="C:membrane"/>
    <property type="evidence" value="ECO:0007669"/>
    <property type="project" value="TreeGrafter"/>
</dbReference>
<dbReference type="PRINTS" id="PR00081">
    <property type="entry name" value="GDHRDH"/>
</dbReference>
<dbReference type="PANTHER" id="PTHR44196:SF1">
    <property type="entry name" value="DEHYDROGENASE_REDUCTASE SDR FAMILY MEMBER 7B"/>
    <property type="match status" value="1"/>
</dbReference>
<evidence type="ECO:0000313" key="3">
    <source>
        <dbReference type="EMBL" id="KJE24977.1"/>
    </source>
</evidence>
<dbReference type="RefSeq" id="WP_044883388.1">
    <property type="nucleotide sequence ID" value="NZ_JYFN01000003.1"/>
</dbReference>
<evidence type="ECO:0000256" key="2">
    <source>
        <dbReference type="ARBA" id="ARBA00023002"/>
    </source>
</evidence>
<dbReference type="Pfam" id="PF00106">
    <property type="entry name" value="adh_short"/>
    <property type="match status" value="1"/>
</dbReference>
<organism evidence="3 4">
    <name type="scientific">Frankia torreyi</name>
    <dbReference type="NCBI Taxonomy" id="1856"/>
    <lineage>
        <taxon>Bacteria</taxon>
        <taxon>Bacillati</taxon>
        <taxon>Actinomycetota</taxon>
        <taxon>Actinomycetes</taxon>
        <taxon>Frankiales</taxon>
        <taxon>Frankiaceae</taxon>
        <taxon>Frankia</taxon>
    </lineage>
</organism>
<protein>
    <submittedName>
        <fullName evidence="3">Short-chain alcohol dehydrogenase</fullName>
    </submittedName>
</protein>
<dbReference type="GO" id="GO:0016491">
    <property type="term" value="F:oxidoreductase activity"/>
    <property type="evidence" value="ECO:0007669"/>
    <property type="project" value="UniProtKB-KW"/>
</dbReference>
<dbReference type="InterPro" id="IPR036291">
    <property type="entry name" value="NAD(P)-bd_dom_sf"/>
</dbReference>
<reference evidence="4" key="1">
    <citation type="submission" date="2015-02" db="EMBL/GenBank/DDBJ databases">
        <title>Draft Genome of Frankia sp. CpI1-S.</title>
        <authorList>
            <person name="Oshone R.T."/>
            <person name="Ngom M."/>
            <person name="Ghodhbane-Gtari F."/>
            <person name="Gtari M."/>
            <person name="Morris K."/>
            <person name="Thomas K."/>
            <person name="Sen A."/>
            <person name="Tisa L.S."/>
        </authorList>
    </citation>
    <scope>NUCLEOTIDE SEQUENCE [LARGE SCALE GENOMIC DNA]</scope>
    <source>
        <strain evidence="4">CpI1-S</strain>
    </source>
</reference>
<comment type="similarity">
    <text evidence="1">Belongs to the short-chain dehydrogenases/reductases (SDR) family.</text>
</comment>
<keyword evidence="4" id="KW-1185">Reference proteome</keyword>
<dbReference type="InterPro" id="IPR002347">
    <property type="entry name" value="SDR_fam"/>
</dbReference>
<accession>A0A0D8BNJ8</accession>
<reference evidence="3 4" key="2">
    <citation type="journal article" date="2016" name="Genome Announc.">
        <title>Permanent Draft Genome Sequences for Two Variants of Frankia sp. Strain CpI1, the First Frankia Strain Isolated from Root Nodules of Comptonia peregrina.</title>
        <authorList>
            <person name="Oshone R."/>
            <person name="Hurst S.G.IV."/>
            <person name="Abebe-Akele F."/>
            <person name="Simpson S."/>
            <person name="Morris K."/>
            <person name="Thomas W.K."/>
            <person name="Tisa L.S."/>
        </authorList>
    </citation>
    <scope>NUCLEOTIDE SEQUENCE [LARGE SCALE GENOMIC DNA]</scope>
    <source>
        <strain evidence="4">CpI1-S</strain>
    </source>
</reference>
<dbReference type="PATRIC" id="fig|1502723.3.peg.2192"/>
<dbReference type="CDD" id="cd05233">
    <property type="entry name" value="SDR_c"/>
    <property type="match status" value="1"/>
</dbReference>
<name>A0A0D8BNJ8_9ACTN</name>
<dbReference type="Proteomes" id="UP000032545">
    <property type="component" value="Unassembled WGS sequence"/>
</dbReference>
<comment type="caution">
    <text evidence="3">The sequence shown here is derived from an EMBL/GenBank/DDBJ whole genome shotgun (WGS) entry which is preliminary data.</text>
</comment>